<accession>A0A366KNC8</accession>
<proteinExistence type="predicted"/>
<evidence type="ECO:0000313" key="1">
    <source>
        <dbReference type="EMBL" id="RBQ03135.1"/>
    </source>
</evidence>
<comment type="caution">
    <text evidence="1">The sequence shown here is derived from an EMBL/GenBank/DDBJ whole genome shotgun (WGS) entry which is preliminary data.</text>
</comment>
<protein>
    <recommendedName>
        <fullName evidence="3">Addiction module toxin RelE</fullName>
    </recommendedName>
</protein>
<gene>
    <name evidence="1" type="ORF">DRW42_23160</name>
</gene>
<sequence>MRFESIIEFDKDLKKLLKRYRSLHSDLEDVKIILRVKPDERNPFSFRIDNLGITTCVIKIKKITCDSLKGKGVNSGLRLIYAYFAEEKKIIFIELYHKNDKPNEDRDRILAHFK</sequence>
<dbReference type="RefSeq" id="WP_113951253.1">
    <property type="nucleotide sequence ID" value="NZ_QNQU01000025.1"/>
</dbReference>
<organism evidence="1 2">
    <name type="scientific">Pedobacter miscanthi</name>
    <dbReference type="NCBI Taxonomy" id="2259170"/>
    <lineage>
        <taxon>Bacteria</taxon>
        <taxon>Pseudomonadati</taxon>
        <taxon>Bacteroidota</taxon>
        <taxon>Sphingobacteriia</taxon>
        <taxon>Sphingobacteriales</taxon>
        <taxon>Sphingobacteriaceae</taxon>
        <taxon>Pedobacter</taxon>
    </lineage>
</organism>
<reference evidence="1 2" key="1">
    <citation type="submission" date="2018-07" db="EMBL/GenBank/DDBJ databases">
        <title>A draft genome of a endophytic bacteria, a new species of Pedobacter.</title>
        <authorList>
            <person name="Zhang Z.D."/>
            <person name="Chen Z.J."/>
        </authorList>
    </citation>
    <scope>NUCLEOTIDE SEQUENCE [LARGE SCALE GENOMIC DNA]</scope>
    <source>
        <strain evidence="1 2">RS10</strain>
    </source>
</reference>
<dbReference type="AlphaFoldDB" id="A0A366KNC8"/>
<evidence type="ECO:0000313" key="2">
    <source>
        <dbReference type="Proteomes" id="UP000252081"/>
    </source>
</evidence>
<dbReference type="OrthoDB" id="1364255at2"/>
<evidence type="ECO:0008006" key="3">
    <source>
        <dbReference type="Google" id="ProtNLM"/>
    </source>
</evidence>
<dbReference type="Proteomes" id="UP000252081">
    <property type="component" value="Unassembled WGS sequence"/>
</dbReference>
<dbReference type="EMBL" id="QNQU01000025">
    <property type="protein sequence ID" value="RBQ03135.1"/>
    <property type="molecule type" value="Genomic_DNA"/>
</dbReference>
<name>A0A366KNC8_9SPHI</name>
<keyword evidence="2" id="KW-1185">Reference proteome</keyword>